<dbReference type="Proteomes" id="UP000326336">
    <property type="component" value="Unassembled WGS sequence"/>
</dbReference>
<feature type="region of interest" description="Disordered" evidence="3">
    <location>
        <begin position="393"/>
        <end position="416"/>
    </location>
</feature>
<keyword evidence="2 5" id="KW-0808">Transferase</keyword>
<dbReference type="AlphaFoldDB" id="A0A5N5RKG4"/>
<gene>
    <name evidence="5" type="ORF">EHS19_04950</name>
</gene>
<name>A0A5N5RKG4_9BIFI</name>
<dbReference type="PANTHER" id="PTHR12526">
    <property type="entry name" value="GLYCOSYLTRANSFERASE"/>
    <property type="match status" value="1"/>
</dbReference>
<evidence type="ECO:0000256" key="3">
    <source>
        <dbReference type="SAM" id="MobiDB-lite"/>
    </source>
</evidence>
<reference evidence="5 6" key="1">
    <citation type="journal article" date="2019" name="Int. J. Syst. Evol. Microbiol.">
        <title>Bifidobacterium jacchi sp. nov., isolated from the faeces of a baby common marmoset (Callithrix jacchus).</title>
        <authorList>
            <person name="Modesto M."/>
            <person name="Watanabe K."/>
            <person name="Arita M."/>
            <person name="Satti M."/>
            <person name="Oki K."/>
            <person name="Sciavilla P."/>
            <person name="Patavino C."/>
            <person name="Camma C."/>
            <person name="Michelini S."/>
            <person name="Sgorbati B."/>
            <person name="Mattarelli P."/>
        </authorList>
    </citation>
    <scope>NUCLEOTIDE SEQUENCE [LARGE SCALE GENOMIC DNA]</scope>
    <source>
        <strain evidence="5 6">MRM 9.3</strain>
    </source>
</reference>
<dbReference type="Gene3D" id="3.40.50.2000">
    <property type="entry name" value="Glycogen Phosphorylase B"/>
    <property type="match status" value="2"/>
</dbReference>
<accession>A0A5N5RKG4</accession>
<proteinExistence type="predicted"/>
<evidence type="ECO:0000256" key="1">
    <source>
        <dbReference type="ARBA" id="ARBA00022676"/>
    </source>
</evidence>
<protein>
    <submittedName>
        <fullName evidence="5">Glycosyltransferase family 1 protein</fullName>
    </submittedName>
</protein>
<dbReference type="Pfam" id="PF13692">
    <property type="entry name" value="Glyco_trans_1_4"/>
    <property type="match status" value="1"/>
</dbReference>
<sequence length="416" mass="44884">MESQGGSRRHVVDLIHGLDQSRFELALIYGTSRMDAQFVEGLDDLRRYAKLIPCDDLVRPISPKHELAALRQVRRVIRAFRPDVVHCHSSKAGIIGRLAAKREHVPLVFYTPHAYSFQAPEFGGRKRVVFVGLERWFSRHATTRTFNVSAGERDAALAERLDKPGKFRVIVNGIPDSPVPSRAEAREMLGLESLGVPAGAPVVGVTARMVEQKDPMTFARIAARVVAQRPDVHFCYVGDGPLEPQVAAWLAERGVADHVHLLGYRQDADDVVAAFNVYLLTSLYEGMPYSLIEALRAGVPIAATRVTGNDEVVCESASGVSASGKPASGAAANEKLANGALFPVGDDEAGAQAVLRLLGNPPSREQVRATYLERFTLDRMVAAIAGEYEGNGSVGGTNDVNAANKADQAGKTRSAA</sequence>
<dbReference type="GO" id="GO:0016757">
    <property type="term" value="F:glycosyltransferase activity"/>
    <property type="evidence" value="ECO:0007669"/>
    <property type="project" value="UniProtKB-KW"/>
</dbReference>
<keyword evidence="1" id="KW-0328">Glycosyltransferase</keyword>
<evidence type="ECO:0000313" key="6">
    <source>
        <dbReference type="Proteomes" id="UP000326336"/>
    </source>
</evidence>
<comment type="caution">
    <text evidence="5">The sequence shown here is derived from an EMBL/GenBank/DDBJ whole genome shotgun (WGS) entry which is preliminary data.</text>
</comment>
<dbReference type="CDD" id="cd03808">
    <property type="entry name" value="GT4_CapM-like"/>
    <property type="match status" value="1"/>
</dbReference>
<dbReference type="Pfam" id="PF13439">
    <property type="entry name" value="Glyco_transf_4"/>
    <property type="match status" value="1"/>
</dbReference>
<dbReference type="InterPro" id="IPR028098">
    <property type="entry name" value="Glyco_trans_4-like_N"/>
</dbReference>
<evidence type="ECO:0000256" key="2">
    <source>
        <dbReference type="ARBA" id="ARBA00022679"/>
    </source>
</evidence>
<evidence type="ECO:0000313" key="5">
    <source>
        <dbReference type="EMBL" id="KAB5607420.1"/>
    </source>
</evidence>
<keyword evidence="6" id="KW-1185">Reference proteome</keyword>
<dbReference type="OrthoDB" id="5136778at2"/>
<evidence type="ECO:0000259" key="4">
    <source>
        <dbReference type="Pfam" id="PF13439"/>
    </source>
</evidence>
<organism evidence="5 6">
    <name type="scientific">Bifidobacterium jacchi</name>
    <dbReference type="NCBI Taxonomy" id="2490545"/>
    <lineage>
        <taxon>Bacteria</taxon>
        <taxon>Bacillati</taxon>
        <taxon>Actinomycetota</taxon>
        <taxon>Actinomycetes</taxon>
        <taxon>Bifidobacteriales</taxon>
        <taxon>Bifidobacteriaceae</taxon>
        <taxon>Bifidobacterium</taxon>
    </lineage>
</organism>
<dbReference type="SUPFAM" id="SSF53756">
    <property type="entry name" value="UDP-Glycosyltransferase/glycogen phosphorylase"/>
    <property type="match status" value="1"/>
</dbReference>
<feature type="domain" description="Glycosyltransferase subfamily 4-like N-terminal" evidence="4">
    <location>
        <begin position="5"/>
        <end position="175"/>
    </location>
</feature>
<dbReference type="EMBL" id="RQSP01000012">
    <property type="protein sequence ID" value="KAB5607420.1"/>
    <property type="molecule type" value="Genomic_DNA"/>
</dbReference>